<protein>
    <recommendedName>
        <fullName evidence="3">Bacteriocin biosynthesis cyclodehydratase domain-containing protein</fullName>
    </recommendedName>
</protein>
<organism evidence="1 2">
    <name type="scientific">Undibacterium flavidum</name>
    <dbReference type="NCBI Taxonomy" id="2762297"/>
    <lineage>
        <taxon>Bacteria</taxon>
        <taxon>Pseudomonadati</taxon>
        <taxon>Pseudomonadota</taxon>
        <taxon>Betaproteobacteria</taxon>
        <taxon>Burkholderiales</taxon>
        <taxon>Oxalobacteraceae</taxon>
        <taxon>Undibacterium</taxon>
    </lineage>
</organism>
<evidence type="ECO:0008006" key="3">
    <source>
        <dbReference type="Google" id="ProtNLM"/>
    </source>
</evidence>
<dbReference type="Gene3D" id="3.40.50.720">
    <property type="entry name" value="NAD(P)-binding Rossmann-like Domain"/>
    <property type="match status" value="1"/>
</dbReference>
<sequence>MHNASKKVLSPILGSKIYKIDTDQWQVVTATSAQTIKCPEKLLQAVVDAFGKMTREEFITQMSERFDAKMIADFVDALVAREVICLSAKEESEEIKDRLFYLLPTISENKNQIVLNPSQHTLRLFGSGHLYAELNRMAKAAGFCVSGDQETETLPVSMNLVVSDSPNHDLFRELNREHVVPTKVASIFAYLDGSHSRIFRVIPSATACFECLHHRMRVAKTFHREFDAASSGNAIWYEDVLPEPIIQAQQLAATVLVQVSLMLVNAINDLHESNLIELLAFNDLKRKSSILKLPRCEVCGSGNTTKPFAPIYNPAAI</sequence>
<reference evidence="1 2" key="1">
    <citation type="submission" date="2020-08" db="EMBL/GenBank/DDBJ databases">
        <title>Novel species isolated from subtropical streams in China.</title>
        <authorList>
            <person name="Lu H."/>
        </authorList>
    </citation>
    <scope>NUCLEOTIDE SEQUENCE [LARGE SCALE GENOMIC DNA]</scope>
    <source>
        <strain evidence="1 2">LX15W</strain>
    </source>
</reference>
<gene>
    <name evidence="1" type="ORF">H8K55_09440</name>
</gene>
<name>A0ABR6YB60_9BURK</name>
<keyword evidence="2" id="KW-1185">Reference proteome</keyword>
<comment type="caution">
    <text evidence="1">The sequence shown here is derived from an EMBL/GenBank/DDBJ whole genome shotgun (WGS) entry which is preliminary data.</text>
</comment>
<accession>A0ABR6YB60</accession>
<proteinExistence type="predicted"/>
<dbReference type="EMBL" id="JACOGA010000007">
    <property type="protein sequence ID" value="MBC3873812.1"/>
    <property type="molecule type" value="Genomic_DNA"/>
</dbReference>
<dbReference type="Proteomes" id="UP000624279">
    <property type="component" value="Unassembled WGS sequence"/>
</dbReference>
<evidence type="ECO:0000313" key="2">
    <source>
        <dbReference type="Proteomes" id="UP000624279"/>
    </source>
</evidence>
<evidence type="ECO:0000313" key="1">
    <source>
        <dbReference type="EMBL" id="MBC3873812.1"/>
    </source>
</evidence>